<dbReference type="Proteomes" id="UP001202961">
    <property type="component" value="Unassembled WGS sequence"/>
</dbReference>
<comment type="caution">
    <text evidence="2">The sequence shown here is derived from an EMBL/GenBank/DDBJ whole genome shotgun (WGS) entry which is preliminary data.</text>
</comment>
<proteinExistence type="predicted"/>
<feature type="region of interest" description="Disordered" evidence="1">
    <location>
        <begin position="115"/>
        <end position="135"/>
    </location>
</feature>
<name>A0ABT0UDL3_9BACT</name>
<evidence type="ECO:0000256" key="1">
    <source>
        <dbReference type="SAM" id="MobiDB-lite"/>
    </source>
</evidence>
<gene>
    <name evidence="2" type="ORF">NB063_29745</name>
</gene>
<accession>A0ABT0UDL3</accession>
<dbReference type="EMBL" id="JAMQBK010000104">
    <property type="protein sequence ID" value="MCM2374829.1"/>
    <property type="molecule type" value="Genomic_DNA"/>
</dbReference>
<dbReference type="Gene3D" id="3.40.50.12780">
    <property type="entry name" value="N-terminal domain of ligase-like"/>
    <property type="match status" value="1"/>
</dbReference>
<dbReference type="PANTHER" id="PTHR36932">
    <property type="entry name" value="CAPSULAR POLYSACCHARIDE BIOSYNTHESIS PROTEIN"/>
    <property type="match status" value="1"/>
</dbReference>
<dbReference type="InterPro" id="IPR042099">
    <property type="entry name" value="ANL_N_sf"/>
</dbReference>
<dbReference type="SUPFAM" id="SSF56801">
    <property type="entry name" value="Acetyl-CoA synthetase-like"/>
    <property type="match status" value="1"/>
</dbReference>
<dbReference type="RefSeq" id="WP_250933004.1">
    <property type="nucleotide sequence ID" value="NZ_JAMQBK010000104.1"/>
</dbReference>
<organism evidence="2 3">
    <name type="scientific">Aporhodopirellula aestuarii</name>
    <dbReference type="NCBI Taxonomy" id="2950107"/>
    <lineage>
        <taxon>Bacteria</taxon>
        <taxon>Pseudomonadati</taxon>
        <taxon>Planctomycetota</taxon>
        <taxon>Planctomycetia</taxon>
        <taxon>Pirellulales</taxon>
        <taxon>Pirellulaceae</taxon>
        <taxon>Aporhodopirellula</taxon>
    </lineage>
</organism>
<reference evidence="2 3" key="1">
    <citation type="journal article" date="2022" name="Syst. Appl. Microbiol.">
        <title>Rhodopirellula aestuarii sp. nov., a novel member of the genus Rhodopirellula isolated from brackish sediments collected in the Tagus River estuary, Portugal.</title>
        <authorList>
            <person name="Vitorino I.R."/>
            <person name="Klimek D."/>
            <person name="Calusinska M."/>
            <person name="Lobo-da-Cunha A."/>
            <person name="Vasconcelos V."/>
            <person name="Lage O.M."/>
        </authorList>
    </citation>
    <scope>NUCLEOTIDE SEQUENCE [LARGE SCALE GENOMIC DNA]</scope>
    <source>
        <strain evidence="2 3">ICT_H3.1</strain>
    </source>
</reference>
<dbReference type="InterPro" id="IPR053158">
    <property type="entry name" value="CapK_Type1_Caps_Biosynth"/>
</dbReference>
<evidence type="ECO:0000313" key="3">
    <source>
        <dbReference type="Proteomes" id="UP001202961"/>
    </source>
</evidence>
<protein>
    <submittedName>
        <fullName evidence="2">Uncharacterized protein</fullName>
    </submittedName>
</protein>
<evidence type="ECO:0000313" key="2">
    <source>
        <dbReference type="EMBL" id="MCM2374829.1"/>
    </source>
</evidence>
<dbReference type="PANTHER" id="PTHR36932:SF1">
    <property type="entry name" value="CAPSULAR POLYSACCHARIDE BIOSYNTHESIS PROTEIN"/>
    <property type="match status" value="1"/>
</dbReference>
<keyword evidence="3" id="KW-1185">Reference proteome</keyword>
<sequence>MSKPIEFSSTWSERLYRGIVLPGFETVFKRRKTFQFADELQRSQWWSEAEIEHLQRTRLVSLIDFCSQHSLYYRDLWSDAGVRPADIQSASDLPKLPLTTRETMRDHSARIRTEITGQASVSKSTGGSSGTPLRFTIDTEANDRRVAAALRGYAMAGGGVGTKQVHIWGGAFADQSRLRAAKEYVYSRWLYRRCMLNSFHLSDSNAEGFIHQINRLRPQVIVAYTNPIDMLSRIILERGVQVHQPRAIITGAEKLYDHQRERIEAAFHSPVFETYGSREFTLIGAECPEHAGLHLTSENLIVEVVNEDGQPTPSGEEGNIAVTDLWNRSTPFVRYLIGDRAVAGTVNCPCGRGLPMLRKVVGRRLDMLHTADGRHLPGEYFPHLMKDFAAVRQFQVVQPTAEEVVVKVVVDGSWSAEQAKRLRTLVREGVGDTTTLRIDEVQSIPLTSHGKHRVVVSYLGDASPQDALKVESVL</sequence>